<dbReference type="SUPFAM" id="SSF55729">
    <property type="entry name" value="Acyl-CoA N-acyltransferases (Nat)"/>
    <property type="match status" value="1"/>
</dbReference>
<dbReference type="CDD" id="cd04301">
    <property type="entry name" value="NAT_SF"/>
    <property type="match status" value="1"/>
</dbReference>
<dbReference type="Gene3D" id="3.40.630.30">
    <property type="match status" value="1"/>
</dbReference>
<dbReference type="InterPro" id="IPR000182">
    <property type="entry name" value="GNAT_dom"/>
</dbReference>
<keyword evidence="1 4" id="KW-0808">Transferase</keyword>
<evidence type="ECO:0000313" key="4">
    <source>
        <dbReference type="EMBL" id="EGA88849.1"/>
    </source>
</evidence>
<evidence type="ECO:0000256" key="2">
    <source>
        <dbReference type="ARBA" id="ARBA00023315"/>
    </source>
</evidence>
<dbReference type="eggNOG" id="COG0456">
    <property type="taxonomic scope" value="Bacteria"/>
</dbReference>
<evidence type="ECO:0000256" key="1">
    <source>
        <dbReference type="ARBA" id="ARBA00022679"/>
    </source>
</evidence>
<dbReference type="AlphaFoldDB" id="E7RJK7"/>
<dbReference type="PANTHER" id="PTHR43420">
    <property type="entry name" value="ACETYLTRANSFERASE"/>
    <property type="match status" value="1"/>
</dbReference>
<organism evidence="4 5">
    <name type="scientific">Planococcus donghaensis MPA1U2</name>
    <dbReference type="NCBI Taxonomy" id="933115"/>
    <lineage>
        <taxon>Bacteria</taxon>
        <taxon>Bacillati</taxon>
        <taxon>Bacillota</taxon>
        <taxon>Bacilli</taxon>
        <taxon>Bacillales</taxon>
        <taxon>Caryophanaceae</taxon>
        <taxon>Planococcus</taxon>
    </lineage>
</organism>
<dbReference type="GO" id="GO:0016747">
    <property type="term" value="F:acyltransferase activity, transferring groups other than amino-acyl groups"/>
    <property type="evidence" value="ECO:0007669"/>
    <property type="project" value="InterPro"/>
</dbReference>
<keyword evidence="2" id="KW-0012">Acyltransferase</keyword>
<dbReference type="PANTHER" id="PTHR43420:SF47">
    <property type="entry name" value="N-ACETYLTRANSFERASE DOMAIN-CONTAINING PROTEIN"/>
    <property type="match status" value="1"/>
</dbReference>
<dbReference type="Proteomes" id="UP000003052">
    <property type="component" value="Unassembled WGS sequence"/>
</dbReference>
<dbReference type="EMBL" id="AEPB01000044">
    <property type="protein sequence ID" value="EGA88849.1"/>
    <property type="molecule type" value="Genomic_DNA"/>
</dbReference>
<dbReference type="OrthoDB" id="5319888at2"/>
<accession>E7RJK7</accession>
<gene>
    <name evidence="4" type="ORF">GPDM_13386</name>
</gene>
<protein>
    <submittedName>
        <fullName evidence="4">Acetyltransferase</fullName>
    </submittedName>
</protein>
<sequence length="187" mass="20894">MEISIRQALPSDAKKVAPLIINAIGEIANHMTAEKDPAAVREKVACMVRGENTRHSYRYTYVAILDGNIAGILVLYHGNQAEDLDRYLIEQLKKQGHERTIEPEAHTDEWYIDTVSVDPTYQGQGIGSKLLDYAEELVSSSGNSKLSLNVDVDKEGAIRLYKRLGYSIAEPWTIIGTPFHHMVKIIS</sequence>
<evidence type="ECO:0000313" key="5">
    <source>
        <dbReference type="Proteomes" id="UP000003052"/>
    </source>
</evidence>
<comment type="caution">
    <text evidence="4">The sequence shown here is derived from an EMBL/GenBank/DDBJ whole genome shotgun (WGS) entry which is preliminary data.</text>
</comment>
<proteinExistence type="predicted"/>
<dbReference type="InterPro" id="IPR050680">
    <property type="entry name" value="YpeA/RimI_acetyltransf"/>
</dbReference>
<feature type="domain" description="N-acetyltransferase" evidence="3">
    <location>
        <begin position="3"/>
        <end position="187"/>
    </location>
</feature>
<reference evidence="4 5" key="1">
    <citation type="journal article" date="2011" name="J. Bacteriol.">
        <title>The Draft Genome of Planococcus donghaensis MPA1U2 Reveals Nonsporulation Pathways Controlled by a Conserved Spo0A Regulon.</title>
        <authorList>
            <person name="Pearson M.D."/>
            <person name="Noller H.F."/>
        </authorList>
    </citation>
    <scope>NUCLEOTIDE SEQUENCE [LARGE SCALE GENOMIC DNA]</scope>
    <source>
        <strain evidence="4 5">MPA1U2</strain>
    </source>
</reference>
<dbReference type="Pfam" id="PF00583">
    <property type="entry name" value="Acetyltransf_1"/>
    <property type="match status" value="1"/>
</dbReference>
<evidence type="ECO:0000259" key="3">
    <source>
        <dbReference type="PROSITE" id="PS51186"/>
    </source>
</evidence>
<name>E7RJK7_9BACL</name>
<dbReference type="PROSITE" id="PS51186">
    <property type="entry name" value="GNAT"/>
    <property type="match status" value="1"/>
</dbReference>
<dbReference type="InterPro" id="IPR016181">
    <property type="entry name" value="Acyl_CoA_acyltransferase"/>
</dbReference>
<dbReference type="RefSeq" id="WP_008432074.1">
    <property type="nucleotide sequence ID" value="NZ_AEPB01000044.1"/>
</dbReference>